<dbReference type="EMBL" id="AY228468">
    <property type="protein sequence ID" value="ABP35398.1"/>
    <property type="molecule type" value="Genomic_DNA"/>
</dbReference>
<evidence type="ECO:0000256" key="1">
    <source>
        <dbReference type="SAM" id="Phobius"/>
    </source>
</evidence>
<reference evidence="2" key="1">
    <citation type="submission" date="2007-04" db="EMBL/GenBank/DDBJ databases">
        <authorList>
            <person name="Noh E.W."/>
            <person name="Lee J.S."/>
            <person name="Choi Y.I."/>
            <person name="Han M.S."/>
            <person name="Yi Y.S."/>
            <person name="Han S.U."/>
        </authorList>
    </citation>
    <scope>NUCLEOTIDE SEQUENCE</scope>
</reference>
<dbReference type="GeneID" id="5048407"/>
<keyword evidence="1" id="KW-0812">Transmembrane</keyword>
<name>A4QMI9_PINKO</name>
<protein>
    <submittedName>
        <fullName evidence="2">ORF76b</fullName>
    </submittedName>
</protein>
<dbReference type="AlphaFoldDB" id="A4QMI9"/>
<feature type="transmembrane region" description="Helical" evidence="1">
    <location>
        <begin position="12"/>
        <end position="37"/>
    </location>
</feature>
<keyword evidence="1" id="KW-1133">Transmembrane helix</keyword>
<sequence length="76" mass="8803">MCSYIVFNASTYFLIFSEIFGIIPLLCEPMGTIILGYTKSKTKWIYFLRHTYPFFRDSIDIIGSFDLDISSDTIVI</sequence>
<organism evidence="2">
    <name type="scientific">Pinus koraiensis</name>
    <name type="common">Korean pine</name>
    <dbReference type="NCBI Taxonomy" id="88728"/>
    <lineage>
        <taxon>Eukaryota</taxon>
        <taxon>Viridiplantae</taxon>
        <taxon>Streptophyta</taxon>
        <taxon>Embryophyta</taxon>
        <taxon>Tracheophyta</taxon>
        <taxon>Spermatophyta</taxon>
        <taxon>Pinopsida</taxon>
        <taxon>Pinidae</taxon>
        <taxon>Conifers I</taxon>
        <taxon>Pinales</taxon>
        <taxon>Pinaceae</taxon>
        <taxon>Pinus</taxon>
        <taxon>Pinus subgen. Strobus</taxon>
    </lineage>
</organism>
<geneLocation type="chloroplast" evidence="2"/>
<dbReference type="RefSeq" id="YP_001152151.1">
    <property type="nucleotide sequence ID" value="NC_004677.2"/>
</dbReference>
<proteinExistence type="predicted"/>
<accession>A4QMI9</accession>
<keyword evidence="1" id="KW-0472">Membrane</keyword>
<evidence type="ECO:0000313" key="2">
    <source>
        <dbReference type="EMBL" id="ABP35398.1"/>
    </source>
</evidence>
<keyword evidence="2" id="KW-0150">Chloroplast</keyword>
<keyword evidence="2" id="KW-0934">Plastid</keyword>